<dbReference type="InterPro" id="IPR012902">
    <property type="entry name" value="N_methyl_site"/>
</dbReference>
<protein>
    <recommendedName>
        <fullName evidence="2">DUF1559 domain-containing protein</fullName>
    </recommendedName>
</protein>
<feature type="domain" description="DUF1559" evidence="2">
    <location>
        <begin position="32"/>
        <end position="76"/>
    </location>
</feature>
<dbReference type="EMBL" id="VSSQ01035310">
    <property type="protein sequence ID" value="MPM87506.1"/>
    <property type="molecule type" value="Genomic_DNA"/>
</dbReference>
<dbReference type="PANTHER" id="PTHR30093">
    <property type="entry name" value="GENERAL SECRETION PATHWAY PROTEIN G"/>
    <property type="match status" value="1"/>
</dbReference>
<evidence type="ECO:0000313" key="3">
    <source>
        <dbReference type="EMBL" id="MPM87506.1"/>
    </source>
</evidence>
<name>A0A645DDR8_9ZZZZ</name>
<sequence>MKKTRGFTLIELLVVIAIIAILAGMLLPALNQARERARRISCTSNLKQIGLAFAQYAGDYDSRLPVSKTLDTDSAIGNGLEILRVTSYLTDYSVYLCPSSTSSAQTGTKAISEDGGKYVDYAYSSGMMLGDSSKFGRSDSAVVSDMVGLQKNGSNGNASNHTDYGNVLFLGGHVSGFSGAKWYGKKNVGDSYYMIPNNTPVNP</sequence>
<accession>A0A645DDR8</accession>
<feature type="transmembrane region" description="Helical" evidence="1">
    <location>
        <begin position="6"/>
        <end position="30"/>
    </location>
</feature>
<evidence type="ECO:0000256" key="1">
    <source>
        <dbReference type="SAM" id="Phobius"/>
    </source>
</evidence>
<dbReference type="Gene3D" id="3.30.700.10">
    <property type="entry name" value="Glycoprotein, Type 4 Pilin"/>
    <property type="match status" value="1"/>
</dbReference>
<dbReference type="SUPFAM" id="SSF54523">
    <property type="entry name" value="Pili subunits"/>
    <property type="match status" value="1"/>
</dbReference>
<dbReference type="InterPro" id="IPR045584">
    <property type="entry name" value="Pilin-like"/>
</dbReference>
<dbReference type="Pfam" id="PF07963">
    <property type="entry name" value="N_methyl"/>
    <property type="match status" value="1"/>
</dbReference>
<keyword evidence="1" id="KW-1133">Transmembrane helix</keyword>
<keyword evidence="1" id="KW-0812">Transmembrane</keyword>
<reference evidence="3" key="1">
    <citation type="submission" date="2019-08" db="EMBL/GenBank/DDBJ databases">
        <authorList>
            <person name="Kucharzyk K."/>
            <person name="Murdoch R.W."/>
            <person name="Higgins S."/>
            <person name="Loffler F."/>
        </authorList>
    </citation>
    <scope>NUCLEOTIDE SEQUENCE</scope>
</reference>
<dbReference type="Pfam" id="PF07596">
    <property type="entry name" value="SBP_bac_10"/>
    <property type="match status" value="1"/>
</dbReference>
<dbReference type="InterPro" id="IPR011453">
    <property type="entry name" value="DUF1559"/>
</dbReference>
<organism evidence="3">
    <name type="scientific">bioreactor metagenome</name>
    <dbReference type="NCBI Taxonomy" id="1076179"/>
    <lineage>
        <taxon>unclassified sequences</taxon>
        <taxon>metagenomes</taxon>
        <taxon>ecological metagenomes</taxon>
    </lineage>
</organism>
<dbReference type="NCBIfam" id="TIGR02532">
    <property type="entry name" value="IV_pilin_GFxxxE"/>
    <property type="match status" value="1"/>
</dbReference>
<keyword evidence="1" id="KW-0472">Membrane</keyword>
<dbReference type="PANTHER" id="PTHR30093:SF2">
    <property type="entry name" value="TYPE II SECRETION SYSTEM PROTEIN H"/>
    <property type="match status" value="1"/>
</dbReference>
<gene>
    <name evidence="3" type="ORF">SDC9_134602</name>
</gene>
<evidence type="ECO:0000259" key="2">
    <source>
        <dbReference type="Pfam" id="PF07596"/>
    </source>
</evidence>
<dbReference type="PROSITE" id="PS00409">
    <property type="entry name" value="PROKAR_NTER_METHYL"/>
    <property type="match status" value="1"/>
</dbReference>
<comment type="caution">
    <text evidence="3">The sequence shown here is derived from an EMBL/GenBank/DDBJ whole genome shotgun (WGS) entry which is preliminary data.</text>
</comment>
<dbReference type="AlphaFoldDB" id="A0A645DDR8"/>
<proteinExistence type="predicted"/>